<evidence type="ECO:0000256" key="1">
    <source>
        <dbReference type="ARBA" id="ARBA00022737"/>
    </source>
</evidence>
<reference evidence="4" key="1">
    <citation type="submission" date="2021-01" db="EMBL/GenBank/DDBJ databases">
        <title>Whole genome shotgun sequence of Actinoplanes tereljensis NBRC 105297.</title>
        <authorList>
            <person name="Komaki H."/>
            <person name="Tamura T."/>
        </authorList>
    </citation>
    <scope>NUCLEOTIDE SEQUENCE</scope>
    <source>
        <strain evidence="4">NBRC 105297</strain>
    </source>
</reference>
<keyword evidence="5" id="KW-1185">Reference proteome</keyword>
<comment type="caution">
    <text evidence="4">The sequence shown here is derived from an EMBL/GenBank/DDBJ whole genome shotgun (WGS) entry which is preliminary data.</text>
</comment>
<dbReference type="Proteomes" id="UP000623608">
    <property type="component" value="Unassembled WGS sequence"/>
</dbReference>
<evidence type="ECO:0000259" key="3">
    <source>
        <dbReference type="Pfam" id="PF25023"/>
    </source>
</evidence>
<protein>
    <recommendedName>
        <fullName evidence="3">Teneurin-like YD-shell domain-containing protein</fullName>
    </recommendedName>
</protein>
<proteinExistence type="predicted"/>
<evidence type="ECO:0000313" key="4">
    <source>
        <dbReference type="EMBL" id="GIF23618.1"/>
    </source>
</evidence>
<feature type="domain" description="Teneurin-like YD-shell" evidence="3">
    <location>
        <begin position="1583"/>
        <end position="1778"/>
    </location>
</feature>
<dbReference type="InterPro" id="IPR050708">
    <property type="entry name" value="T6SS_VgrG/RHS"/>
</dbReference>
<dbReference type="InterPro" id="IPR056823">
    <property type="entry name" value="TEN-like_YD-shell"/>
</dbReference>
<dbReference type="RefSeq" id="WP_203811503.1">
    <property type="nucleotide sequence ID" value="NZ_BOMY01000041.1"/>
</dbReference>
<gene>
    <name evidence="4" type="ORF">Ate02nite_63480</name>
</gene>
<dbReference type="Pfam" id="PF25023">
    <property type="entry name" value="TEN_YD-shell"/>
    <property type="match status" value="1"/>
</dbReference>
<evidence type="ECO:0000256" key="2">
    <source>
        <dbReference type="SAM" id="SignalP"/>
    </source>
</evidence>
<accession>A0A919NRZ3</accession>
<keyword evidence="2" id="KW-0732">Signal</keyword>
<dbReference type="NCBIfam" id="TIGR01643">
    <property type="entry name" value="YD_repeat_2x"/>
    <property type="match status" value="4"/>
</dbReference>
<dbReference type="PANTHER" id="PTHR32305:SF17">
    <property type="entry name" value="TRNA NUCLEASE WAPA"/>
    <property type="match status" value="1"/>
</dbReference>
<dbReference type="EMBL" id="BOMY01000041">
    <property type="protein sequence ID" value="GIF23618.1"/>
    <property type="molecule type" value="Genomic_DNA"/>
</dbReference>
<dbReference type="InterPro" id="IPR006530">
    <property type="entry name" value="YD"/>
</dbReference>
<dbReference type="Gene3D" id="2.180.10.10">
    <property type="entry name" value="RHS repeat-associated core"/>
    <property type="match status" value="2"/>
</dbReference>
<evidence type="ECO:0000313" key="5">
    <source>
        <dbReference type="Proteomes" id="UP000623608"/>
    </source>
</evidence>
<dbReference type="PANTHER" id="PTHR32305">
    <property type="match status" value="1"/>
</dbReference>
<organism evidence="4 5">
    <name type="scientific">Paractinoplanes tereljensis</name>
    <dbReference type="NCBI Taxonomy" id="571912"/>
    <lineage>
        <taxon>Bacteria</taxon>
        <taxon>Bacillati</taxon>
        <taxon>Actinomycetota</taxon>
        <taxon>Actinomycetes</taxon>
        <taxon>Micromonosporales</taxon>
        <taxon>Micromonosporaceae</taxon>
        <taxon>Paractinoplanes</taxon>
    </lineage>
</organism>
<dbReference type="InterPro" id="IPR022385">
    <property type="entry name" value="Rhs_assc_core"/>
</dbReference>
<dbReference type="InterPro" id="IPR031325">
    <property type="entry name" value="RHS_repeat"/>
</dbReference>
<name>A0A919NRZ3_9ACTN</name>
<dbReference type="Pfam" id="PF05593">
    <property type="entry name" value="RHS_repeat"/>
    <property type="match status" value="2"/>
</dbReference>
<feature type="signal peptide" evidence="2">
    <location>
        <begin position="1"/>
        <end position="23"/>
    </location>
</feature>
<dbReference type="NCBIfam" id="TIGR03696">
    <property type="entry name" value="Rhs_assc_core"/>
    <property type="match status" value="1"/>
</dbReference>
<sequence length="2117" mass="224588">MKKIALVVALAITANALSAPAYAAVPKTIAKPKAVPSAPGKYVKPGAAVTDPTADRNMRAAPAVTWPSTVSKAAASIKVSSADVRTEVVDRSKTAGRPLVVKLSRTDSAKAAAGGSARVTIDTSGFRDAYGGDWAGRLRLVSLPECALTTPDAAGCAQTDLATTRDASGAALSATVPLAAGSMVALASGPQSTGGGGDYSATALSPTSTWSAGGQSGDFSWSYPMATPNAFGGPSPSVGLSYSAQSLDGKTAASNSQPSWIGDGFDYSSGAISRTYPACADDGKTGIGDLCWGTDNAAISLPGHSGELIQVSTSPDVWKLKNDDGTRVERLTGASNGARNGEHWKVSTTDGWEYWFGLNQLPGWSTGKATTQSVYTVPVFGNNAGEPCYNATFASAWCTQAYSWNLDYVVDPHNNSESFWYAPETNNYARNVTASSVSTYTRGGHLDRIEYGTRREGGVDSTYSVGAAPARVLFGVQDRCVTQGSTCTSSTPSNWPDVPWDMQCTSATSCSTVFAPGFFTQKMLATVTTQVWSGTGTDYRDVQRWTLDHVFKDPGDGRAKTLWLNGVGVTGLNGTPVSTPGVTFTGVQLGNRVDKAATKDPIIRFRISSVVNEAGGVVAVTYSQPECVLGSNMPAAADTNTKRCYPVWWTPYGGTAATFDWFHKYVVTGVTVADPTGHNATQVTTYSYDSPAWHADDSELVPANHRSWGQWRGYSRVRTVTGAADSNRQQADTIYFRGMHGDKTSSGTRTVTIPADPDFGGDAVNDENWLYGQSRETIVYNGVGDTAPVLSKTLTTPWAHGPTATRTRNGITTSAYVVNTKSSTTKMALDAARGWLTSSTSNTFDFDAGTADPIGRIVRTEDLNDVSTADDDRCTTTTYATDPAGRIRNAVAEQRKVAVNCSTTPNLATDVVSDTRTIYDQATTFDQKVTLGEVAQSEQLADVTGGTPRYLAKNKATYDKYGRVLTSKDTLGYQTTTEYTPKAGSLPTGVLTTNAKGWVSSTTLDPAYGNPVSKLDPNGARTDLEYDALGRLVRVWEPGRDRATQSPSAQYAYVLGGTTSASSVATATLNTDGTGYNTTYQVYDGQLRPRQTQTPAPGGGVILTDTLYDSRGLAVQANAAYFQAGISWGQLFVPSSPTPGRTITGYDNAGRATDVVFQANGVEKYRTTTRFGGDHTDASAPPGGTATTTWMNAIGQVTKHVQYHSNVPAGDQAVTRYEFDKRGNSSKITDPMGSVWTFEYDQRGRLTATDDPDRGATTYTYDDADQQLTVTDARHITRTNVYDELGRVADRWQGPAGTGTLLSRTTFDTLRKGLQTASTRYADDGSQYTSSIGGYDAAGQVTSASVTIPATEGLLAGTYTTTTRYNADGSVKSATLPRIGGNAVAALPEETIQYGYNSLGLPTTLSGLNTYVTGTAYDSFGRLSTTVYSDGGGKELAQLYAYDPATGRLAEHGVFNNKTGAVFQDEYPEYDAAGNVLSIKDKTAQYGAGPDDNQCFQYDYYSRLTQAWTPADGNCGTAEPVNPVLGGPAPYWQTWKYYENGDRLSQTDHVSGGTTTATSAYPAATADRPHAQTRVDYTGVGGTKTNTYAYDEAGNLVGRNVAGTPAQALTWDAEGHLAKVKDTNGTTSYVYDAGGSRLIAHDSTGATLYLGSQQLHVSLGNQVAATRFYGSGAVRTSTDGLCWLTSDHHGTNNLTFQAATLAKSQRRSTPFGSSRDATTSWVTDRGFVGGYTDPTGLTQLGARPYDTSLGRFVSVDPVFDSGDPQSFNGYAYSHNNPVTNSDPSGLMDTFFVYLGSSFGSFTSGGYRYYYEKDYYALCRSDGACLYSGDRLVVFVDFYLLFRVKIPVKMTYGPLAAPKPVIPLDRCITPPPPPPPPPSCGFWDFKCGVKHPGWWWSGNKGWVQGAVAVAGVGVCVFTAGAGCVIAGAVGAGISMADRTYDFVHNKKYNDGAAAWGGFALGMGVDTLGMVPAVRGLGAYAGRIKNPALAALVKEGDEAIDVGSNAHLALGVDDYLDDFAREVGGKTWKQSPFSKFWKGGASVDPENLKPMIDSVVRSKGGKMSFNMQGMDDVEGIVAGTSNLGYKMTSKELQHICGSSAALAITTFYANKTTLASAPC</sequence>
<keyword evidence="1" id="KW-0677">Repeat</keyword>
<feature type="chain" id="PRO_5037977860" description="Teneurin-like YD-shell domain-containing protein" evidence="2">
    <location>
        <begin position="24"/>
        <end position="2117"/>
    </location>
</feature>